<keyword evidence="2 5" id="KW-0560">Oxidoreductase</keyword>
<dbReference type="PANTHER" id="PTHR13847">
    <property type="entry name" value="SARCOSINE DEHYDROGENASE-RELATED"/>
    <property type="match status" value="1"/>
</dbReference>
<dbReference type="Gene3D" id="3.50.50.60">
    <property type="entry name" value="FAD/NAD(P)-binding domain"/>
    <property type="match status" value="2"/>
</dbReference>
<gene>
    <name evidence="5" type="ORF">ACFPN2_32875</name>
</gene>
<dbReference type="Pfam" id="PF01266">
    <property type="entry name" value="DAO"/>
    <property type="match status" value="1"/>
</dbReference>
<reference evidence="6" key="1">
    <citation type="journal article" date="2019" name="Int. J. Syst. Evol. Microbiol.">
        <title>The Global Catalogue of Microorganisms (GCM) 10K type strain sequencing project: providing services to taxonomists for standard genome sequencing and annotation.</title>
        <authorList>
            <consortium name="The Broad Institute Genomics Platform"/>
            <consortium name="The Broad Institute Genome Sequencing Center for Infectious Disease"/>
            <person name="Wu L."/>
            <person name="Ma J."/>
        </authorList>
    </citation>
    <scope>NUCLEOTIDE SEQUENCE [LARGE SCALE GENOMIC DNA]</scope>
    <source>
        <strain evidence="6">CGMCC 1.10759</strain>
    </source>
</reference>
<dbReference type="Proteomes" id="UP001595904">
    <property type="component" value="Unassembled WGS sequence"/>
</dbReference>
<evidence type="ECO:0000313" key="6">
    <source>
        <dbReference type="Proteomes" id="UP001595904"/>
    </source>
</evidence>
<dbReference type="NCBIfam" id="NF001933">
    <property type="entry name" value="PRK00711.1"/>
    <property type="match status" value="1"/>
</dbReference>
<accession>A0ABV8T699</accession>
<dbReference type="InterPro" id="IPR036188">
    <property type="entry name" value="FAD/NAD-bd_sf"/>
</dbReference>
<dbReference type="Gene3D" id="3.30.9.10">
    <property type="entry name" value="D-Amino Acid Oxidase, subunit A, domain 2"/>
    <property type="match status" value="1"/>
</dbReference>
<protein>
    <submittedName>
        <fullName evidence="5">D-amino acid dehydrogenase</fullName>
        <ecNumber evidence="5">1.4.99.-</ecNumber>
    </submittedName>
</protein>
<dbReference type="EC" id="1.4.99.-" evidence="5"/>
<dbReference type="InterPro" id="IPR006076">
    <property type="entry name" value="FAD-dep_OxRdtase"/>
</dbReference>
<sequence length="414" mass="44992">MHVCVLGGGVIGVTTAYYLARDGHRVTLLDRREGVGLEASFANGGQLSYSYVAPLAQPSILPNLPSLLLARDSALRFAPRLDCLQWRWLLAFLRACRKEVASQTTTHLLALSLYSRSLLHALVREESIDFDYKRNGKLVLFRDRQAFEQAQRQMEFQAALGCEQQALGPMACTTLEPAIEPLRTELAGGIYTPSEDVGDCHQFTVELARLAREKYGAEFVYGSQIQQLHVANGRVAAARTQQGDVEADAFVVAAGMSSVRLLDPLGVKLLLYPLKGYSLTVPLDPGHSAPGVSVTDADNKVVYAKLGERLRVAGMIDITGSPKADPRRLELLRRQARAAFPRGGDYNRAEGWSGQRPATPSGKPVLGSTPYSNLWLNTGQGALGFTLACGSARLVADSIAQRPPSLDMSPFRQA</sequence>
<dbReference type="GO" id="GO:0016491">
    <property type="term" value="F:oxidoreductase activity"/>
    <property type="evidence" value="ECO:0007669"/>
    <property type="project" value="UniProtKB-KW"/>
</dbReference>
<evidence type="ECO:0000313" key="5">
    <source>
        <dbReference type="EMBL" id="MFC4313914.1"/>
    </source>
</evidence>
<evidence type="ECO:0000256" key="3">
    <source>
        <dbReference type="SAM" id="MobiDB-lite"/>
    </source>
</evidence>
<evidence type="ECO:0000256" key="1">
    <source>
        <dbReference type="ARBA" id="ARBA00009410"/>
    </source>
</evidence>
<name>A0ABV8T699_9GAMM</name>
<dbReference type="RefSeq" id="WP_380604665.1">
    <property type="nucleotide sequence ID" value="NZ_JBHSDU010000015.1"/>
</dbReference>
<feature type="domain" description="FAD dependent oxidoreductase" evidence="4">
    <location>
        <begin position="2"/>
        <end position="397"/>
    </location>
</feature>
<comment type="similarity">
    <text evidence="1">Belongs to the DadA oxidoreductase family.</text>
</comment>
<comment type="caution">
    <text evidence="5">The sequence shown here is derived from an EMBL/GenBank/DDBJ whole genome shotgun (WGS) entry which is preliminary data.</text>
</comment>
<dbReference type="SUPFAM" id="SSF51905">
    <property type="entry name" value="FAD/NAD(P)-binding domain"/>
    <property type="match status" value="1"/>
</dbReference>
<proteinExistence type="inferred from homology"/>
<dbReference type="EMBL" id="JBHSDU010000015">
    <property type="protein sequence ID" value="MFC4313914.1"/>
    <property type="molecule type" value="Genomic_DNA"/>
</dbReference>
<keyword evidence="6" id="KW-1185">Reference proteome</keyword>
<dbReference type="SUPFAM" id="SSF54373">
    <property type="entry name" value="FAD-linked reductases, C-terminal domain"/>
    <property type="match status" value="1"/>
</dbReference>
<evidence type="ECO:0000256" key="2">
    <source>
        <dbReference type="ARBA" id="ARBA00023002"/>
    </source>
</evidence>
<organism evidence="5 6">
    <name type="scientific">Steroidobacter flavus</name>
    <dbReference type="NCBI Taxonomy" id="1842136"/>
    <lineage>
        <taxon>Bacteria</taxon>
        <taxon>Pseudomonadati</taxon>
        <taxon>Pseudomonadota</taxon>
        <taxon>Gammaproteobacteria</taxon>
        <taxon>Steroidobacterales</taxon>
        <taxon>Steroidobacteraceae</taxon>
        <taxon>Steroidobacter</taxon>
    </lineage>
</organism>
<feature type="region of interest" description="Disordered" evidence="3">
    <location>
        <begin position="344"/>
        <end position="364"/>
    </location>
</feature>
<dbReference type="PANTHER" id="PTHR13847:SF280">
    <property type="entry name" value="D-AMINO ACID DEHYDROGENASE"/>
    <property type="match status" value="1"/>
</dbReference>
<evidence type="ECO:0000259" key="4">
    <source>
        <dbReference type="Pfam" id="PF01266"/>
    </source>
</evidence>